<gene>
    <name evidence="6" type="ORF">An08g10260</name>
</gene>
<feature type="transmembrane region" description="Helical" evidence="5">
    <location>
        <begin position="136"/>
        <end position="157"/>
    </location>
</feature>
<evidence type="ECO:0000256" key="4">
    <source>
        <dbReference type="ARBA" id="ARBA00023136"/>
    </source>
</evidence>
<dbReference type="Pfam" id="PF04479">
    <property type="entry name" value="RTA1"/>
    <property type="match status" value="1"/>
</dbReference>
<evidence type="ECO:0000256" key="5">
    <source>
        <dbReference type="SAM" id="Phobius"/>
    </source>
</evidence>
<feature type="transmembrane region" description="Helical" evidence="5">
    <location>
        <begin position="64"/>
        <end position="83"/>
    </location>
</feature>
<dbReference type="PANTHER" id="PTHR31465">
    <property type="entry name" value="PROTEIN RTA1-RELATED"/>
    <property type="match status" value="1"/>
</dbReference>
<evidence type="ECO:0008006" key="7">
    <source>
        <dbReference type="Google" id="ProtNLM"/>
    </source>
</evidence>
<reference evidence="6" key="2">
    <citation type="submission" date="2025-08" db="UniProtKB">
        <authorList>
            <consortium name="RefSeq"/>
        </authorList>
    </citation>
    <scope>IDENTIFICATION</scope>
</reference>
<name>A0AAJ8E472_ASPNG</name>
<keyword evidence="3 5" id="KW-1133">Transmembrane helix</keyword>
<feature type="transmembrane region" description="Helical" evidence="5">
    <location>
        <begin position="39"/>
        <end position="57"/>
    </location>
</feature>
<dbReference type="GeneID" id="4983340"/>
<feature type="transmembrane region" description="Helical" evidence="5">
    <location>
        <begin position="95"/>
        <end position="124"/>
    </location>
</feature>
<organism evidence="6">
    <name type="scientific">Aspergillus niger</name>
    <dbReference type="NCBI Taxonomy" id="5061"/>
    <lineage>
        <taxon>Eukaryota</taxon>
        <taxon>Fungi</taxon>
        <taxon>Dikarya</taxon>
        <taxon>Ascomycota</taxon>
        <taxon>Pezizomycotina</taxon>
        <taxon>Eurotiomycetes</taxon>
        <taxon>Eurotiomycetidae</taxon>
        <taxon>Eurotiales</taxon>
        <taxon>Aspergillaceae</taxon>
        <taxon>Aspergillus</taxon>
        <taxon>Aspergillus subgen. Circumdati</taxon>
    </lineage>
</organism>
<feature type="transmembrane region" description="Helical" evidence="5">
    <location>
        <begin position="268"/>
        <end position="296"/>
    </location>
</feature>
<keyword evidence="4 5" id="KW-0472">Membrane</keyword>
<dbReference type="RefSeq" id="XP_059606244.1">
    <property type="nucleotide sequence ID" value="XM_059749358.1"/>
</dbReference>
<evidence type="ECO:0000256" key="3">
    <source>
        <dbReference type="ARBA" id="ARBA00022989"/>
    </source>
</evidence>
<evidence type="ECO:0000313" key="6">
    <source>
        <dbReference type="RefSeq" id="XP_059606244.1"/>
    </source>
</evidence>
<dbReference type="GO" id="GO:0016020">
    <property type="term" value="C:membrane"/>
    <property type="evidence" value="ECO:0007669"/>
    <property type="project" value="UniProtKB-SubCell"/>
</dbReference>
<feature type="transmembrane region" description="Helical" evidence="5">
    <location>
        <begin position="177"/>
        <end position="202"/>
    </location>
</feature>
<dbReference type="InterPro" id="IPR007568">
    <property type="entry name" value="RTA1"/>
</dbReference>
<dbReference type="PANTHER" id="PTHR31465:SF9">
    <property type="entry name" value="SPHINGOID LONG-CHAIN BASE TRANSPORTER RSB1"/>
    <property type="match status" value="1"/>
</dbReference>
<dbReference type="VEuPathDB" id="FungiDB:An08g10260"/>
<dbReference type="AlphaFoldDB" id="A0AAJ8E472"/>
<accession>A0AAJ8E472</accession>
<protein>
    <recommendedName>
        <fullName evidence="7">RTA1 domain protein</fullName>
    </recommendedName>
</protein>
<reference evidence="6" key="1">
    <citation type="submission" date="2025-02" db="EMBL/GenBank/DDBJ databases">
        <authorList>
            <consortium name="NCBI Genome Project"/>
        </authorList>
    </citation>
    <scope>NUCLEOTIDE SEQUENCE</scope>
</reference>
<evidence type="ECO:0000256" key="1">
    <source>
        <dbReference type="ARBA" id="ARBA00004141"/>
    </source>
</evidence>
<sequence length="336" mass="36963">MSNSTTNSTSLDPSDYCTLSICPLSDAYVNYVPSLPGNIFYLAVFSALLIAQLILGIRYRTWGYLTGLFGGLLLEIIGYAGRIQMHYNPFKFNPYLEYLICLTIAPALLSASIYICLTRIIIIYGAEISRLKPKTYTYLFVFCDLVSLILQAAGGAITSTADADQADLAQTGIDIMIAGLASQVVSLVLFMGLCADFAYRVWKNPGKLNGDFRMREVRRSMVWKGILGGEHTPFFLGFILTIFIRSVFRVAELKGGFHSRLANDEVDFMVLEGAMIVLATLALTVLHPGFCFDGLWKQTKWSRVKAGDVDMAFLDAEGKVVMSLDGLSCCLGFSAV</sequence>
<dbReference type="KEGG" id="ang:An08g10260"/>
<evidence type="ECO:0000256" key="2">
    <source>
        <dbReference type="ARBA" id="ARBA00022692"/>
    </source>
</evidence>
<keyword evidence="2 5" id="KW-0812">Transmembrane</keyword>
<comment type="subcellular location">
    <subcellularLocation>
        <location evidence="1">Membrane</location>
        <topology evidence="1">Multi-pass membrane protein</topology>
    </subcellularLocation>
</comment>
<proteinExistence type="predicted"/>
<feature type="transmembrane region" description="Helical" evidence="5">
    <location>
        <begin position="222"/>
        <end position="248"/>
    </location>
</feature>